<dbReference type="PANTHER" id="PTHR30535:SF34">
    <property type="entry name" value="MOLYBDATE-BINDING PROTEIN MOLA"/>
    <property type="match status" value="1"/>
</dbReference>
<evidence type="ECO:0000313" key="5">
    <source>
        <dbReference type="Proteomes" id="UP000272400"/>
    </source>
</evidence>
<protein>
    <submittedName>
        <fullName evidence="4">Iron complex transport system substrate-binding protein</fullName>
    </submittedName>
</protein>
<keyword evidence="5" id="KW-1185">Reference proteome</keyword>
<evidence type="ECO:0000256" key="1">
    <source>
        <dbReference type="ARBA" id="ARBA00008814"/>
    </source>
</evidence>
<sequence length="306" mass="31470">MRRALGALVLFLPLAAGCGFSTSSGEAEGTGSPSAGPVTVEAANGTVTLPGPAERIVSLSPTTTEMLFAIGAGGQVVAVDDYSTYPEEAPRTDLSGFKPNAEAIAGYKPDLVVLSDDMDGIVGALGKLKIPVIQEPAATVLDDSYDQIADLGTATGKSAEATEVVETMRDRIDAAVKAVPDGSGLTYFHEVTTDLYTITSKTFMGQIYGLFGLENIADGADKQGTGYPQLSAEAVLKADPRLIFLADAKGAGQSAETVSERAGWSGLTAVKEDGVVALDDDIASRWGPRLPDLIEAVSAAVQKAAA</sequence>
<dbReference type="SUPFAM" id="SSF53807">
    <property type="entry name" value="Helical backbone' metal receptor"/>
    <property type="match status" value="1"/>
</dbReference>
<evidence type="ECO:0000256" key="2">
    <source>
        <dbReference type="ARBA" id="ARBA00022729"/>
    </source>
</evidence>
<dbReference type="GO" id="GO:0071281">
    <property type="term" value="P:cellular response to iron ion"/>
    <property type="evidence" value="ECO:0007669"/>
    <property type="project" value="TreeGrafter"/>
</dbReference>
<organism evidence="4 5">
    <name type="scientific">Actinocorallia herbida</name>
    <dbReference type="NCBI Taxonomy" id="58109"/>
    <lineage>
        <taxon>Bacteria</taxon>
        <taxon>Bacillati</taxon>
        <taxon>Actinomycetota</taxon>
        <taxon>Actinomycetes</taxon>
        <taxon>Streptosporangiales</taxon>
        <taxon>Thermomonosporaceae</taxon>
        <taxon>Actinocorallia</taxon>
    </lineage>
</organism>
<keyword evidence="2" id="KW-0732">Signal</keyword>
<dbReference type="Pfam" id="PF01497">
    <property type="entry name" value="Peripla_BP_2"/>
    <property type="match status" value="1"/>
</dbReference>
<dbReference type="OrthoDB" id="6495095at2"/>
<dbReference type="PROSITE" id="PS51257">
    <property type="entry name" value="PROKAR_LIPOPROTEIN"/>
    <property type="match status" value="1"/>
</dbReference>
<proteinExistence type="inferred from homology"/>
<dbReference type="NCBIfam" id="NF038402">
    <property type="entry name" value="TroA_like"/>
    <property type="match status" value="1"/>
</dbReference>
<reference evidence="4 5" key="1">
    <citation type="submission" date="2018-11" db="EMBL/GenBank/DDBJ databases">
        <title>Sequencing the genomes of 1000 actinobacteria strains.</title>
        <authorList>
            <person name="Klenk H.-P."/>
        </authorList>
    </citation>
    <scope>NUCLEOTIDE SEQUENCE [LARGE SCALE GENOMIC DNA]</scope>
    <source>
        <strain evidence="4 5">DSM 44254</strain>
    </source>
</reference>
<comment type="similarity">
    <text evidence="1">Belongs to the bacterial solute-binding protein 8 family.</text>
</comment>
<dbReference type="AlphaFoldDB" id="A0A3N1D5J8"/>
<dbReference type="Proteomes" id="UP000272400">
    <property type="component" value="Unassembled WGS sequence"/>
</dbReference>
<dbReference type="CDD" id="cd01143">
    <property type="entry name" value="YvrC"/>
    <property type="match status" value="1"/>
</dbReference>
<dbReference type="PANTHER" id="PTHR30535">
    <property type="entry name" value="VITAMIN B12-BINDING PROTEIN"/>
    <property type="match status" value="1"/>
</dbReference>
<gene>
    <name evidence="4" type="ORF">EDD29_6503</name>
</gene>
<dbReference type="InterPro" id="IPR002491">
    <property type="entry name" value="ABC_transptr_periplasmic_BD"/>
</dbReference>
<dbReference type="PROSITE" id="PS50983">
    <property type="entry name" value="FE_B12_PBP"/>
    <property type="match status" value="1"/>
</dbReference>
<evidence type="ECO:0000313" key="4">
    <source>
        <dbReference type="EMBL" id="ROO88821.1"/>
    </source>
</evidence>
<evidence type="ECO:0000259" key="3">
    <source>
        <dbReference type="PROSITE" id="PS50983"/>
    </source>
</evidence>
<dbReference type="Gene3D" id="3.40.50.1980">
    <property type="entry name" value="Nitrogenase molybdenum iron protein domain"/>
    <property type="match status" value="2"/>
</dbReference>
<dbReference type="InterPro" id="IPR054828">
    <property type="entry name" value="Vit_B12_bind_prot"/>
</dbReference>
<dbReference type="EMBL" id="RJKE01000001">
    <property type="protein sequence ID" value="ROO88821.1"/>
    <property type="molecule type" value="Genomic_DNA"/>
</dbReference>
<accession>A0A3N1D5J8</accession>
<comment type="caution">
    <text evidence="4">The sequence shown here is derived from an EMBL/GenBank/DDBJ whole genome shotgun (WGS) entry which is preliminary data.</text>
</comment>
<name>A0A3N1D5J8_9ACTN</name>
<dbReference type="InterPro" id="IPR050902">
    <property type="entry name" value="ABC_Transporter_SBP"/>
</dbReference>
<feature type="domain" description="Fe/B12 periplasmic-binding" evidence="3">
    <location>
        <begin position="55"/>
        <end position="306"/>
    </location>
</feature>